<comment type="caution">
    <text evidence="1">The sequence shown here is derived from an EMBL/GenBank/DDBJ whole genome shotgun (WGS) entry which is preliminary data.</text>
</comment>
<name>A0A917I8L8_9HYPH</name>
<dbReference type="AlphaFoldDB" id="A0A917I8L8"/>
<sequence length="78" mass="8643">MTYAEKKYEAPDISAPLAYNAENFLRAAGIGKTKLHEEINAGRLKALKVGRRLIITHDDAKAWLNSLPARHASKKEVA</sequence>
<dbReference type="RefSeq" id="WP_210318665.1">
    <property type="nucleotide sequence ID" value="NZ_BMES01000002.1"/>
</dbReference>
<evidence type="ECO:0000313" key="2">
    <source>
        <dbReference type="Proteomes" id="UP000603912"/>
    </source>
</evidence>
<protein>
    <recommendedName>
        <fullName evidence="3">Helix-turn-helix domain-containing protein</fullName>
    </recommendedName>
</protein>
<keyword evidence="2" id="KW-1185">Reference proteome</keyword>
<accession>A0A917I8L8</accession>
<organism evidence="1 2">
    <name type="scientific">Alsobacter metallidurans</name>
    <dbReference type="NCBI Taxonomy" id="340221"/>
    <lineage>
        <taxon>Bacteria</taxon>
        <taxon>Pseudomonadati</taxon>
        <taxon>Pseudomonadota</taxon>
        <taxon>Alphaproteobacteria</taxon>
        <taxon>Hyphomicrobiales</taxon>
        <taxon>Alsobacteraceae</taxon>
        <taxon>Alsobacter</taxon>
    </lineage>
</organism>
<dbReference type="EMBL" id="BMES01000002">
    <property type="protein sequence ID" value="GGH24527.1"/>
    <property type="molecule type" value="Genomic_DNA"/>
</dbReference>
<proteinExistence type="predicted"/>
<gene>
    <name evidence="1" type="ORF">GCM10007036_30990</name>
</gene>
<evidence type="ECO:0008006" key="3">
    <source>
        <dbReference type="Google" id="ProtNLM"/>
    </source>
</evidence>
<reference evidence="1" key="1">
    <citation type="journal article" date="2014" name="Int. J. Syst. Evol. Microbiol.">
        <title>Complete genome sequence of Corynebacterium casei LMG S-19264T (=DSM 44701T), isolated from a smear-ripened cheese.</title>
        <authorList>
            <consortium name="US DOE Joint Genome Institute (JGI-PGF)"/>
            <person name="Walter F."/>
            <person name="Albersmeier A."/>
            <person name="Kalinowski J."/>
            <person name="Ruckert C."/>
        </authorList>
    </citation>
    <scope>NUCLEOTIDE SEQUENCE</scope>
    <source>
        <strain evidence="1">CGMCC 1.12214</strain>
    </source>
</reference>
<evidence type="ECO:0000313" key="1">
    <source>
        <dbReference type="EMBL" id="GGH24527.1"/>
    </source>
</evidence>
<reference evidence="1" key="2">
    <citation type="submission" date="2020-09" db="EMBL/GenBank/DDBJ databases">
        <authorList>
            <person name="Sun Q."/>
            <person name="Zhou Y."/>
        </authorList>
    </citation>
    <scope>NUCLEOTIDE SEQUENCE</scope>
    <source>
        <strain evidence="1">CGMCC 1.12214</strain>
    </source>
</reference>
<dbReference type="Proteomes" id="UP000603912">
    <property type="component" value="Unassembled WGS sequence"/>
</dbReference>